<evidence type="ECO:0000256" key="2">
    <source>
        <dbReference type="ARBA" id="ARBA00012438"/>
    </source>
</evidence>
<keyword evidence="7" id="KW-0067">ATP-binding</keyword>
<keyword evidence="8" id="KW-1133">Transmembrane helix</keyword>
<evidence type="ECO:0000259" key="9">
    <source>
        <dbReference type="SMART" id="SM00911"/>
    </source>
</evidence>
<comment type="caution">
    <text evidence="10">The sequence shown here is derived from an EMBL/GenBank/DDBJ whole genome shotgun (WGS) entry which is preliminary data.</text>
</comment>
<dbReference type="SMART" id="SM00911">
    <property type="entry name" value="HWE_HK"/>
    <property type="match status" value="1"/>
</dbReference>
<keyword evidence="11" id="KW-1185">Reference proteome</keyword>
<evidence type="ECO:0000256" key="6">
    <source>
        <dbReference type="ARBA" id="ARBA00022777"/>
    </source>
</evidence>
<dbReference type="Proteomes" id="UP001424459">
    <property type="component" value="Unassembled WGS sequence"/>
</dbReference>
<evidence type="ECO:0000256" key="8">
    <source>
        <dbReference type="SAM" id="Phobius"/>
    </source>
</evidence>
<reference evidence="11" key="1">
    <citation type="journal article" date="2019" name="Int. J. Syst. Evol. Microbiol.">
        <title>The Global Catalogue of Microorganisms (GCM) 10K type strain sequencing project: providing services to taxonomists for standard genome sequencing and annotation.</title>
        <authorList>
            <consortium name="The Broad Institute Genomics Platform"/>
            <consortium name="The Broad Institute Genome Sequencing Center for Infectious Disease"/>
            <person name="Wu L."/>
            <person name="Ma J."/>
        </authorList>
    </citation>
    <scope>NUCLEOTIDE SEQUENCE [LARGE SCALE GENOMIC DNA]</scope>
    <source>
        <strain evidence="11">JCM 17564</strain>
    </source>
</reference>
<dbReference type="InterPro" id="IPR011102">
    <property type="entry name" value="Sig_transdc_His_kinase_HWE"/>
</dbReference>
<gene>
    <name evidence="10" type="ORF">GCM10022281_04380</name>
</gene>
<evidence type="ECO:0000256" key="7">
    <source>
        <dbReference type="ARBA" id="ARBA00022840"/>
    </source>
</evidence>
<organism evidence="10 11">
    <name type="scientific">Sphingomonas rosea</name>
    <dbReference type="NCBI Taxonomy" id="335605"/>
    <lineage>
        <taxon>Bacteria</taxon>
        <taxon>Pseudomonadati</taxon>
        <taxon>Pseudomonadota</taxon>
        <taxon>Alphaproteobacteria</taxon>
        <taxon>Sphingomonadales</taxon>
        <taxon>Sphingomonadaceae</taxon>
        <taxon>Sphingomonas</taxon>
    </lineage>
</organism>
<feature type="transmembrane region" description="Helical" evidence="8">
    <location>
        <begin position="37"/>
        <end position="67"/>
    </location>
</feature>
<protein>
    <recommendedName>
        <fullName evidence="2">histidine kinase</fullName>
        <ecNumber evidence="2">2.7.13.3</ecNumber>
    </recommendedName>
</protein>
<keyword evidence="6" id="KW-0418">Kinase</keyword>
<keyword evidence="4" id="KW-0808">Transferase</keyword>
<dbReference type="Pfam" id="PF07536">
    <property type="entry name" value="HWE_HK"/>
    <property type="match status" value="1"/>
</dbReference>
<comment type="catalytic activity">
    <reaction evidence="1">
        <text>ATP + protein L-histidine = ADP + protein N-phospho-L-histidine.</text>
        <dbReference type="EC" id="2.7.13.3"/>
    </reaction>
</comment>
<dbReference type="EMBL" id="BAABBR010000001">
    <property type="protein sequence ID" value="GAA4028540.1"/>
    <property type="molecule type" value="Genomic_DNA"/>
</dbReference>
<dbReference type="PANTHER" id="PTHR41523">
    <property type="entry name" value="TWO-COMPONENT SYSTEM SENSOR PROTEIN"/>
    <property type="match status" value="1"/>
</dbReference>
<evidence type="ECO:0000313" key="11">
    <source>
        <dbReference type="Proteomes" id="UP001424459"/>
    </source>
</evidence>
<name>A0ABP7TMQ2_9SPHN</name>
<evidence type="ECO:0000256" key="5">
    <source>
        <dbReference type="ARBA" id="ARBA00022741"/>
    </source>
</evidence>
<evidence type="ECO:0000256" key="4">
    <source>
        <dbReference type="ARBA" id="ARBA00022679"/>
    </source>
</evidence>
<feature type="transmembrane region" description="Helical" evidence="8">
    <location>
        <begin position="6"/>
        <end position="25"/>
    </location>
</feature>
<evidence type="ECO:0000256" key="1">
    <source>
        <dbReference type="ARBA" id="ARBA00000085"/>
    </source>
</evidence>
<keyword evidence="8" id="KW-0812">Transmembrane</keyword>
<feature type="domain" description="Signal transduction histidine kinase HWE region" evidence="9">
    <location>
        <begin position="123"/>
        <end position="201"/>
    </location>
</feature>
<sequence>MGWQLLSGSVVGLAAAALRLSLPLAPFQIPTLPTVAALAVVTCFVGPGAGLATAVVGGGLSLAGIYGGGPWEAMVVPALSFTVIATTIIVTASLYRASERQRYRRELAEARRAAEDAVIFARELGHRLKNALTVVQSIALQTIGHEDPRAVQFAERLRTLADANALLSEHVSRPVACVREVVRAALAPFPVGERLITEVVAAPLPDEQVVSMALALHELATNAMKYGAWSNDRGLVHLLVEEAPEGGLAMTWTERGGPSVTEPTRRGFGSRLLGRAGQGSAFRFQPEGLQFRTRLQRA</sequence>
<dbReference type="EC" id="2.7.13.3" evidence="2"/>
<dbReference type="PANTHER" id="PTHR41523:SF7">
    <property type="entry name" value="HISTIDINE KINASE"/>
    <property type="match status" value="1"/>
</dbReference>
<keyword evidence="8" id="KW-0472">Membrane</keyword>
<feature type="transmembrane region" description="Helical" evidence="8">
    <location>
        <begin position="73"/>
        <end position="95"/>
    </location>
</feature>
<proteinExistence type="predicted"/>
<dbReference type="Gene3D" id="3.30.565.10">
    <property type="entry name" value="Histidine kinase-like ATPase, C-terminal domain"/>
    <property type="match status" value="1"/>
</dbReference>
<accession>A0ABP7TMQ2</accession>
<keyword evidence="5" id="KW-0547">Nucleotide-binding</keyword>
<evidence type="ECO:0000256" key="3">
    <source>
        <dbReference type="ARBA" id="ARBA00022553"/>
    </source>
</evidence>
<keyword evidence="3" id="KW-0597">Phosphoprotein</keyword>
<evidence type="ECO:0000313" key="10">
    <source>
        <dbReference type="EMBL" id="GAA4028540.1"/>
    </source>
</evidence>
<dbReference type="InterPro" id="IPR036890">
    <property type="entry name" value="HATPase_C_sf"/>
</dbReference>